<evidence type="ECO:0000256" key="3">
    <source>
        <dbReference type="ARBA" id="ARBA00022960"/>
    </source>
</evidence>
<evidence type="ECO:0000256" key="1">
    <source>
        <dbReference type="ARBA" id="ARBA00004752"/>
    </source>
</evidence>
<sequence length="547" mass="60386">MIPARFRLRKTIILSMVCLLASILVSFLTTSAKTEYPYYIKVNKQQNVVTVYKKDKKGEYTVPYKAFTCSTGVDTPLGVYKTPAKYRWKLLMGDVWGQYSTRIVRGILFHSVWYYQMDATTLSAAQYNKLGTAASHGCVRLTVADAKWLYDNCPLGTTVEIYNSKDPGPLGKPETMKLLPGTGWDPTDPSKDNPFNHKTPSISGVSNKTIDWGTQVNLLSGVKALSTSGTDITGKIQIEGTVDIHTAGKYSVKYTVTDLLGRSAEKTITVTVNNMKEPPVIKGVSDRVIDSDTVVDRAFALQGVTAYLSSKKLSNKDIKVAIKKESDTVYTITYTLTAQNKKKAKEVATVSVDTTAPVMTGIEFKSLTKKQWESGKEAITALARKGVKVTDDYSKLAAKDIKVSLKANGEYAYIVTYKASDQVGNTASESVQFTYFPDIKLEGIYHHMNIPYHTEITEAYVMQGVMAVNSNNEECTDLVKVIIKQVDERLYKVTYQVPGPNDSVISVSCNFSLAEKTEEESEKGATEHNTEAPDGNQEQEGDSSKTE</sequence>
<dbReference type="PANTHER" id="PTHR30582">
    <property type="entry name" value="L,D-TRANSPEPTIDASE"/>
    <property type="match status" value="1"/>
</dbReference>
<keyword evidence="3 6" id="KW-0133">Cell shape</keyword>
<dbReference type="GO" id="GO:0016740">
    <property type="term" value="F:transferase activity"/>
    <property type="evidence" value="ECO:0007669"/>
    <property type="project" value="UniProtKB-KW"/>
</dbReference>
<dbReference type="AlphaFoldDB" id="A0A6S6R9H0"/>
<feature type="compositionally biased region" description="Basic and acidic residues" evidence="7">
    <location>
        <begin position="522"/>
        <end position="531"/>
    </location>
</feature>
<gene>
    <name evidence="9" type="ORF">acsn021_31770</name>
</gene>
<reference evidence="9 10" key="1">
    <citation type="journal article" date="2016" name="Int. J. Syst. Evol. Microbiol.">
        <title>Descriptions of Anaerotaenia torta gen. nov., sp. nov. and Anaerocolumna cellulosilytica gen. nov., sp. nov. isolated from a methanogenic reactor of cattle waste.</title>
        <authorList>
            <person name="Uek A."/>
            <person name="Ohtaki Y."/>
            <person name="Kaku N."/>
            <person name="Ueki K."/>
        </authorList>
    </citation>
    <scope>NUCLEOTIDE SEQUENCE [LARGE SCALE GENOMIC DNA]</scope>
    <source>
        <strain evidence="9 10">SN021</strain>
    </source>
</reference>
<evidence type="ECO:0000313" key="9">
    <source>
        <dbReference type="EMBL" id="BCJ95608.1"/>
    </source>
</evidence>
<dbReference type="InterPro" id="IPR032179">
    <property type="entry name" value="Cry22Aa_Ig-like"/>
</dbReference>
<dbReference type="PANTHER" id="PTHR30582:SF2">
    <property type="entry name" value="L,D-TRANSPEPTIDASE YCIB-RELATED"/>
    <property type="match status" value="1"/>
</dbReference>
<accession>A0A6S6R9H0</accession>
<dbReference type="UniPathway" id="UPA00219"/>
<evidence type="ECO:0000256" key="6">
    <source>
        <dbReference type="PROSITE-ProRule" id="PRU01373"/>
    </source>
</evidence>
<dbReference type="CDD" id="cd16913">
    <property type="entry name" value="YkuD_like"/>
    <property type="match status" value="1"/>
</dbReference>
<protein>
    <recommendedName>
        <fullName evidence="8">L,D-TPase catalytic domain-containing protein</fullName>
    </recommendedName>
</protein>
<dbReference type="InterPro" id="IPR038063">
    <property type="entry name" value="Transpep_catalytic_dom"/>
</dbReference>
<keyword evidence="10" id="KW-1185">Reference proteome</keyword>
<evidence type="ECO:0000256" key="2">
    <source>
        <dbReference type="ARBA" id="ARBA00022679"/>
    </source>
</evidence>
<dbReference type="Gene3D" id="2.40.440.10">
    <property type="entry name" value="L,D-transpeptidase catalytic domain-like"/>
    <property type="match status" value="1"/>
</dbReference>
<name>A0A6S6R9H0_9FIRM</name>
<dbReference type="InterPro" id="IPR013783">
    <property type="entry name" value="Ig-like_fold"/>
</dbReference>
<dbReference type="GO" id="GO:0071972">
    <property type="term" value="F:peptidoglycan L,D-transpeptidase activity"/>
    <property type="evidence" value="ECO:0007669"/>
    <property type="project" value="TreeGrafter"/>
</dbReference>
<proteinExistence type="predicted"/>
<dbReference type="Proteomes" id="UP000515561">
    <property type="component" value="Chromosome"/>
</dbReference>
<feature type="region of interest" description="Disordered" evidence="7">
    <location>
        <begin position="515"/>
        <end position="547"/>
    </location>
</feature>
<evidence type="ECO:0000256" key="4">
    <source>
        <dbReference type="ARBA" id="ARBA00022984"/>
    </source>
</evidence>
<evidence type="ECO:0000259" key="8">
    <source>
        <dbReference type="PROSITE" id="PS52029"/>
    </source>
</evidence>
<dbReference type="Gene3D" id="2.60.40.10">
    <property type="entry name" value="Immunoglobulins"/>
    <property type="match status" value="1"/>
</dbReference>
<organism evidence="9 10">
    <name type="scientific">Anaerocolumna cellulosilytica</name>
    <dbReference type="NCBI Taxonomy" id="433286"/>
    <lineage>
        <taxon>Bacteria</taxon>
        <taxon>Bacillati</taxon>
        <taxon>Bacillota</taxon>
        <taxon>Clostridia</taxon>
        <taxon>Lachnospirales</taxon>
        <taxon>Lachnospiraceae</taxon>
        <taxon>Anaerocolumna</taxon>
    </lineage>
</organism>
<dbReference type="GO" id="GO:0071555">
    <property type="term" value="P:cell wall organization"/>
    <property type="evidence" value="ECO:0007669"/>
    <property type="project" value="UniProtKB-UniRule"/>
</dbReference>
<dbReference type="SUPFAM" id="SSF141523">
    <property type="entry name" value="L,D-transpeptidase catalytic domain-like"/>
    <property type="match status" value="1"/>
</dbReference>
<dbReference type="PROSITE" id="PS52029">
    <property type="entry name" value="LD_TPASE"/>
    <property type="match status" value="1"/>
</dbReference>
<feature type="domain" description="L,D-TPase catalytic" evidence="8">
    <location>
        <begin position="38"/>
        <end position="162"/>
    </location>
</feature>
<keyword evidence="4 6" id="KW-0573">Peptidoglycan synthesis</keyword>
<dbReference type="KEGG" id="acel:acsn021_31770"/>
<keyword evidence="2" id="KW-0808">Transferase</keyword>
<dbReference type="GO" id="GO:0005576">
    <property type="term" value="C:extracellular region"/>
    <property type="evidence" value="ECO:0007669"/>
    <property type="project" value="TreeGrafter"/>
</dbReference>
<evidence type="ECO:0000256" key="7">
    <source>
        <dbReference type="SAM" id="MobiDB-lite"/>
    </source>
</evidence>
<dbReference type="RefSeq" id="WP_184093396.1">
    <property type="nucleotide sequence ID" value="NZ_AP023367.1"/>
</dbReference>
<keyword evidence="5 6" id="KW-0961">Cell wall biogenesis/degradation</keyword>
<dbReference type="InterPro" id="IPR005490">
    <property type="entry name" value="LD_TPept_cat_dom"/>
</dbReference>
<dbReference type="GO" id="GO:0018104">
    <property type="term" value="P:peptidoglycan-protein cross-linking"/>
    <property type="evidence" value="ECO:0007669"/>
    <property type="project" value="TreeGrafter"/>
</dbReference>
<dbReference type="Pfam" id="PF03734">
    <property type="entry name" value="YkuD"/>
    <property type="match status" value="1"/>
</dbReference>
<dbReference type="EMBL" id="AP023367">
    <property type="protein sequence ID" value="BCJ95608.1"/>
    <property type="molecule type" value="Genomic_DNA"/>
</dbReference>
<dbReference type="Pfam" id="PF16403">
    <property type="entry name" value="Bact_surface_Ig-like"/>
    <property type="match status" value="1"/>
</dbReference>
<dbReference type="GO" id="GO:0008360">
    <property type="term" value="P:regulation of cell shape"/>
    <property type="evidence" value="ECO:0007669"/>
    <property type="project" value="UniProtKB-UniRule"/>
</dbReference>
<dbReference type="InterPro" id="IPR050979">
    <property type="entry name" value="LD-transpeptidase"/>
</dbReference>
<comment type="pathway">
    <text evidence="1 6">Cell wall biogenesis; peptidoglycan biosynthesis.</text>
</comment>
<evidence type="ECO:0000313" key="10">
    <source>
        <dbReference type="Proteomes" id="UP000515561"/>
    </source>
</evidence>
<feature type="active site" description="Proton donor/acceptor" evidence="6">
    <location>
        <position position="110"/>
    </location>
</feature>
<feature type="active site" description="Nucleophile" evidence="6">
    <location>
        <position position="138"/>
    </location>
</feature>
<evidence type="ECO:0000256" key="5">
    <source>
        <dbReference type="ARBA" id="ARBA00023316"/>
    </source>
</evidence>